<comment type="subcellular location">
    <subcellularLocation>
        <location evidence="2">Endoplasmic reticulum membrane</location>
        <topology evidence="2">Single-pass type II membrane protein</topology>
    </subcellularLocation>
    <subcellularLocation>
        <location evidence="1">Golgi apparatus membrane</location>
        <topology evidence="1">Single-pass type II membrane protein</topology>
    </subcellularLocation>
</comment>
<keyword evidence="4" id="KW-0808">Transferase</keyword>
<comment type="caution">
    <text evidence="15">The sequence shown here is derived from an EMBL/GenBank/DDBJ whole genome shotgun (WGS) entry which is preliminary data.</text>
</comment>
<evidence type="ECO:0000256" key="5">
    <source>
        <dbReference type="ARBA" id="ARBA00022692"/>
    </source>
</evidence>
<evidence type="ECO:0000256" key="2">
    <source>
        <dbReference type="ARBA" id="ARBA00004648"/>
    </source>
</evidence>
<evidence type="ECO:0000256" key="3">
    <source>
        <dbReference type="ARBA" id="ARBA00022676"/>
    </source>
</evidence>
<evidence type="ECO:0000256" key="9">
    <source>
        <dbReference type="ARBA" id="ARBA00022989"/>
    </source>
</evidence>
<dbReference type="Pfam" id="PF13489">
    <property type="entry name" value="Methyltransf_23"/>
    <property type="match status" value="1"/>
</dbReference>
<dbReference type="GO" id="GO:0016020">
    <property type="term" value="C:membrane"/>
    <property type="evidence" value="ECO:0007669"/>
    <property type="project" value="InterPro"/>
</dbReference>
<evidence type="ECO:0000256" key="11">
    <source>
        <dbReference type="ARBA" id="ARBA00023136"/>
    </source>
</evidence>
<keyword evidence="7" id="KW-0256">Endoplasmic reticulum</keyword>
<dbReference type="GO" id="GO:0030158">
    <property type="term" value="F:protein xylosyltransferase activity"/>
    <property type="evidence" value="ECO:0007669"/>
    <property type="project" value="InterPro"/>
</dbReference>
<evidence type="ECO:0000256" key="7">
    <source>
        <dbReference type="ARBA" id="ARBA00022824"/>
    </source>
</evidence>
<keyword evidence="10" id="KW-0333">Golgi apparatus</keyword>
<organism evidence="15 16">
    <name type="scientific">Segatella copri</name>
    <dbReference type="NCBI Taxonomy" id="165179"/>
    <lineage>
        <taxon>Bacteria</taxon>
        <taxon>Pseudomonadati</taxon>
        <taxon>Bacteroidota</taxon>
        <taxon>Bacteroidia</taxon>
        <taxon>Bacteroidales</taxon>
        <taxon>Prevotellaceae</taxon>
        <taxon>Segatella</taxon>
    </lineage>
</organism>
<evidence type="ECO:0000256" key="4">
    <source>
        <dbReference type="ARBA" id="ARBA00022679"/>
    </source>
</evidence>
<evidence type="ECO:0000256" key="12">
    <source>
        <dbReference type="ARBA" id="ARBA00023157"/>
    </source>
</evidence>
<proteinExistence type="predicted"/>
<keyword evidence="3" id="KW-0328">Glycosyltransferase</keyword>
<evidence type="ECO:0000256" key="10">
    <source>
        <dbReference type="ARBA" id="ARBA00023034"/>
    </source>
</evidence>
<dbReference type="PANTHER" id="PTHR46025">
    <property type="entry name" value="XYLOSYLTRANSFERASE OXT"/>
    <property type="match status" value="1"/>
</dbReference>
<keyword evidence="13" id="KW-0325">Glycoprotein</keyword>
<dbReference type="InterPro" id="IPR043538">
    <property type="entry name" value="XYLT"/>
</dbReference>
<dbReference type="EMBL" id="JAHOEP010000032">
    <property type="protein sequence ID" value="MBV3408969.1"/>
    <property type="molecule type" value="Genomic_DNA"/>
</dbReference>
<evidence type="ECO:0000313" key="16">
    <source>
        <dbReference type="Proteomes" id="UP001196316"/>
    </source>
</evidence>
<dbReference type="GO" id="GO:0015012">
    <property type="term" value="P:heparan sulfate proteoglycan biosynthetic process"/>
    <property type="evidence" value="ECO:0007669"/>
    <property type="project" value="TreeGrafter"/>
</dbReference>
<evidence type="ECO:0000256" key="13">
    <source>
        <dbReference type="ARBA" id="ARBA00023180"/>
    </source>
</evidence>
<dbReference type="Pfam" id="PF02485">
    <property type="entry name" value="Branch"/>
    <property type="match status" value="1"/>
</dbReference>
<dbReference type="GO" id="GO:0050650">
    <property type="term" value="P:chondroitin sulfate proteoglycan biosynthetic process"/>
    <property type="evidence" value="ECO:0007669"/>
    <property type="project" value="TreeGrafter"/>
</dbReference>
<keyword evidence="6" id="KW-0479">Metal-binding</keyword>
<gene>
    <name evidence="15" type="ORF">KSW80_11245</name>
</gene>
<keyword evidence="9" id="KW-1133">Transmembrane helix</keyword>
<evidence type="ECO:0000256" key="6">
    <source>
        <dbReference type="ARBA" id="ARBA00022723"/>
    </source>
</evidence>
<dbReference type="AlphaFoldDB" id="A0AAW4NGE3"/>
<name>A0AAW4NGE3_9BACT</name>
<evidence type="ECO:0000313" key="15">
    <source>
        <dbReference type="EMBL" id="MBV3408969.1"/>
    </source>
</evidence>
<dbReference type="Proteomes" id="UP001196316">
    <property type="component" value="Unassembled WGS sequence"/>
</dbReference>
<keyword evidence="5" id="KW-0812">Transmembrane</keyword>
<dbReference type="InterPro" id="IPR003406">
    <property type="entry name" value="Glyco_trans_14"/>
</dbReference>
<protein>
    <recommendedName>
        <fullName evidence="14">Peptide O-xylosyltransferase</fullName>
    </recommendedName>
</protein>
<dbReference type="PANTHER" id="PTHR46025:SF3">
    <property type="entry name" value="XYLOSYLTRANSFERASE OXT"/>
    <property type="match status" value="1"/>
</dbReference>
<accession>A0AAW4NGE3</accession>
<sequence length="483" mass="57253">MKHGVLIIWHKNFKQLKELILSFNDSFHIYVHVDRKALLTQKELSWLDLCPIVKGVYRKYKVTWGTFSLLKAELFLMEKAIADPEITYLHMISGQDYPIKNMTEILHFFERYEGKEFIRTEQLPYEEWERGTYERFQYFRLNFVTYFPWGNKLSDFIIYLQKIIGFKRRIPDQYEHIYGGSNWFSITKQCAEYIVSQKNKSFYRRLKYTFAPEESFFATIVMNSSIAKNVIDDNLRYIDWRGTKDGHPNVLDQSNWFGIITSDAIFCRKIDGIESVQVKDNIKKYLLCDERANIDTQNGAWRTKSIVGHFFDKSLARELLSLLSLLKVRDVADFGCGPGWYTYLLYKQGYKVNGYDGNPHVKEMSSLLFNDGFYCQYADFTLPISVKEPFELILCLEVGEHIPQIYEDVFIQNLVNNSKKYILLSWAIPNQKGWGHVNCHTNEYVIERMRKYGYHYNLSTSAILRKAASLFWFKDTIMFFERH</sequence>
<evidence type="ECO:0000256" key="14">
    <source>
        <dbReference type="ARBA" id="ARBA00042865"/>
    </source>
</evidence>
<evidence type="ECO:0000256" key="8">
    <source>
        <dbReference type="ARBA" id="ARBA00022968"/>
    </source>
</evidence>
<reference evidence="15" key="1">
    <citation type="submission" date="2021-06" db="EMBL/GenBank/DDBJ databases">
        <title>Collection of gut derived symbiotic bacterial strains cultured from healthy donors.</title>
        <authorList>
            <person name="Lin H."/>
            <person name="Littmann E."/>
            <person name="Pamer E.G."/>
        </authorList>
    </citation>
    <scope>NUCLEOTIDE SEQUENCE</scope>
    <source>
        <strain evidence="15">MSK.21.60</strain>
    </source>
</reference>
<evidence type="ECO:0000256" key="1">
    <source>
        <dbReference type="ARBA" id="ARBA00004323"/>
    </source>
</evidence>
<keyword evidence="11" id="KW-0472">Membrane</keyword>
<keyword evidence="8" id="KW-0735">Signal-anchor</keyword>
<keyword evidence="12" id="KW-1015">Disulfide bond</keyword>
<dbReference type="GO" id="GO:0046872">
    <property type="term" value="F:metal ion binding"/>
    <property type="evidence" value="ECO:0007669"/>
    <property type="project" value="UniProtKB-KW"/>
</dbReference>
<dbReference type="RefSeq" id="WP_217326894.1">
    <property type="nucleotide sequence ID" value="NZ_CP152484.1"/>
</dbReference>